<keyword evidence="1" id="KW-0597">Phosphoprotein</keyword>
<evidence type="ECO:0000313" key="4">
    <source>
        <dbReference type="EMBL" id="AHC14898.1"/>
    </source>
</evidence>
<evidence type="ECO:0000313" key="5">
    <source>
        <dbReference type="Proteomes" id="UP000018680"/>
    </source>
</evidence>
<dbReference type="InterPro" id="IPR037522">
    <property type="entry name" value="HD_GYP_dom"/>
</dbReference>
<dbReference type="AlphaFoldDB" id="V5WGI6"/>
<evidence type="ECO:0000256" key="1">
    <source>
        <dbReference type="PROSITE-ProRule" id="PRU00169"/>
    </source>
</evidence>
<dbReference type="eggNOG" id="COG3437">
    <property type="taxonomic scope" value="Bacteria"/>
</dbReference>
<dbReference type="InterPro" id="IPR052020">
    <property type="entry name" value="Cyclic_di-GMP/3'3'-cGAMP_PDE"/>
</dbReference>
<reference evidence="4 5" key="1">
    <citation type="journal article" date="2015" name="Stand. Genomic Sci.">
        <title>Complete genome sequence and description of Salinispira pacifica gen. nov., sp. nov., a novel spirochaete isolated form a hypersaline microbial mat.</title>
        <authorList>
            <person name="Ben Hania W."/>
            <person name="Joseph M."/>
            <person name="Schumann P."/>
            <person name="Bunk B."/>
            <person name="Fiebig A."/>
            <person name="Sproer C."/>
            <person name="Klenk H.P."/>
            <person name="Fardeau M.L."/>
            <person name="Spring S."/>
        </authorList>
    </citation>
    <scope>NUCLEOTIDE SEQUENCE [LARGE SCALE GENOMIC DNA]</scope>
    <source>
        <strain evidence="4 5">L21-RPul-D2</strain>
    </source>
</reference>
<dbReference type="PANTHER" id="PTHR45228">
    <property type="entry name" value="CYCLIC DI-GMP PHOSPHODIESTERASE TM_0186-RELATED"/>
    <property type="match status" value="1"/>
</dbReference>
<dbReference type="PROSITE" id="PS50110">
    <property type="entry name" value="RESPONSE_REGULATORY"/>
    <property type="match status" value="1"/>
</dbReference>
<dbReference type="Proteomes" id="UP000018680">
    <property type="component" value="Chromosome"/>
</dbReference>
<dbReference type="PROSITE" id="PS51832">
    <property type="entry name" value="HD_GYP"/>
    <property type="match status" value="1"/>
</dbReference>
<evidence type="ECO:0000259" key="2">
    <source>
        <dbReference type="PROSITE" id="PS50110"/>
    </source>
</evidence>
<dbReference type="Pfam" id="PF00072">
    <property type="entry name" value="Response_reg"/>
    <property type="match status" value="1"/>
</dbReference>
<dbReference type="SUPFAM" id="SSF109604">
    <property type="entry name" value="HD-domain/PDEase-like"/>
    <property type="match status" value="1"/>
</dbReference>
<dbReference type="InterPro" id="IPR011006">
    <property type="entry name" value="CheY-like_superfamily"/>
</dbReference>
<feature type="domain" description="HD-GYP" evidence="3">
    <location>
        <begin position="123"/>
        <end position="320"/>
    </location>
</feature>
<dbReference type="HOGENOM" id="CLU_000445_92_10_12"/>
<dbReference type="SMART" id="SM00448">
    <property type="entry name" value="REC"/>
    <property type="match status" value="1"/>
</dbReference>
<gene>
    <name evidence="4" type="ORF">L21SP2_1501</name>
</gene>
<dbReference type="PANTHER" id="PTHR45228:SF5">
    <property type="entry name" value="CYCLIC DI-GMP PHOSPHODIESTERASE VC_1348-RELATED"/>
    <property type="match status" value="1"/>
</dbReference>
<protein>
    <submittedName>
        <fullName evidence="4">Response regulator</fullName>
    </submittedName>
</protein>
<dbReference type="STRING" id="1307761.L21SP2_1501"/>
<dbReference type="CDD" id="cd00077">
    <property type="entry name" value="HDc"/>
    <property type="match status" value="1"/>
</dbReference>
<accession>V5WGI6</accession>
<organism evidence="4 5">
    <name type="scientific">Salinispira pacifica</name>
    <dbReference type="NCBI Taxonomy" id="1307761"/>
    <lineage>
        <taxon>Bacteria</taxon>
        <taxon>Pseudomonadati</taxon>
        <taxon>Spirochaetota</taxon>
        <taxon>Spirochaetia</taxon>
        <taxon>Spirochaetales</taxon>
        <taxon>Spirochaetaceae</taxon>
        <taxon>Salinispira</taxon>
    </lineage>
</organism>
<feature type="modified residue" description="4-aspartylphosphate" evidence="1">
    <location>
        <position position="36"/>
    </location>
</feature>
<dbReference type="Gene3D" id="3.40.50.2300">
    <property type="match status" value="1"/>
</dbReference>
<dbReference type="EMBL" id="CP006939">
    <property type="protein sequence ID" value="AHC14898.1"/>
    <property type="molecule type" value="Genomic_DNA"/>
</dbReference>
<dbReference type="SUPFAM" id="SSF52172">
    <property type="entry name" value="CheY-like"/>
    <property type="match status" value="1"/>
</dbReference>
<name>V5WGI6_9SPIO</name>
<dbReference type="Gene3D" id="1.10.3210.10">
    <property type="entry name" value="Hypothetical protein af1432"/>
    <property type="match status" value="1"/>
</dbReference>
<feature type="domain" description="Response regulatory" evidence="2">
    <location>
        <begin position="1"/>
        <end position="103"/>
    </location>
</feature>
<dbReference type="InterPro" id="IPR001789">
    <property type="entry name" value="Sig_transdc_resp-reg_receiver"/>
</dbReference>
<proteinExistence type="predicted"/>
<dbReference type="SMART" id="SM00471">
    <property type="entry name" value="HDc"/>
    <property type="match status" value="1"/>
</dbReference>
<evidence type="ECO:0000259" key="3">
    <source>
        <dbReference type="PROSITE" id="PS51832"/>
    </source>
</evidence>
<sequence length="332" mass="37626">MRLILQDYYRVSTASSGVQAIRAAMSQDAPDLIILDVLMPSMDGMETCMALKNNALTRHIPVIFLTGIEDQQKAVEGFAVGAADYIRKPINKDIVRARVNSQLRLFNEARHLEELVQERLTETVKAQGEVIQCLNRICEQRDYEPVEHTIRVSKYTGIIAKHYGLKPEIIEILKQASKLHDIGKVYLPDRLLGKVGKLSDEEREEMKKHTVYGEEILADGETTLMRNACQIAGNHHERWDGKGYPRGTSDTDIPLAARMVALSDVFDALTSVRPHKKAWALNTSLAYIRKEKNAHFDPQVVDAFERGLNEIKTVYKTDREKIQEEISQEKTG</sequence>
<keyword evidence="5" id="KW-1185">Reference proteome</keyword>
<dbReference type="InterPro" id="IPR003607">
    <property type="entry name" value="HD/PDEase_dom"/>
</dbReference>
<dbReference type="GO" id="GO:0000160">
    <property type="term" value="P:phosphorelay signal transduction system"/>
    <property type="evidence" value="ECO:0007669"/>
    <property type="project" value="InterPro"/>
</dbReference>
<dbReference type="Pfam" id="PF13487">
    <property type="entry name" value="HD_5"/>
    <property type="match status" value="1"/>
</dbReference>
<dbReference type="KEGG" id="slr:L21SP2_1501"/>